<protein>
    <submittedName>
        <fullName evidence="1">Uncharacterized protein</fullName>
    </submittedName>
</protein>
<organism evidence="1 2">
    <name type="scientific">Plakobranchus ocellatus</name>
    <dbReference type="NCBI Taxonomy" id="259542"/>
    <lineage>
        <taxon>Eukaryota</taxon>
        <taxon>Metazoa</taxon>
        <taxon>Spiralia</taxon>
        <taxon>Lophotrochozoa</taxon>
        <taxon>Mollusca</taxon>
        <taxon>Gastropoda</taxon>
        <taxon>Heterobranchia</taxon>
        <taxon>Euthyneura</taxon>
        <taxon>Panpulmonata</taxon>
        <taxon>Sacoglossa</taxon>
        <taxon>Placobranchoidea</taxon>
        <taxon>Plakobranchidae</taxon>
        <taxon>Plakobranchus</taxon>
    </lineage>
</organism>
<evidence type="ECO:0000313" key="1">
    <source>
        <dbReference type="EMBL" id="GFO28960.1"/>
    </source>
</evidence>
<name>A0AAV4C8B8_9GAST</name>
<comment type="caution">
    <text evidence="1">The sequence shown here is derived from an EMBL/GenBank/DDBJ whole genome shotgun (WGS) entry which is preliminary data.</text>
</comment>
<dbReference type="EMBL" id="BLXT01006100">
    <property type="protein sequence ID" value="GFO28960.1"/>
    <property type="molecule type" value="Genomic_DNA"/>
</dbReference>
<evidence type="ECO:0000313" key="2">
    <source>
        <dbReference type="Proteomes" id="UP000735302"/>
    </source>
</evidence>
<keyword evidence="2" id="KW-1185">Reference proteome</keyword>
<proteinExistence type="predicted"/>
<sequence>MLEVIQQLTSQQLNFHYGRRKSLEDDELKVTGLTPGFIHSLASSNVTGYNIKSFYPQTDCFSKHVKLLLNSSVPPSIDNSCGQINTVWSNVNGGTSEQAMFVLSHCVSLSPEVFCHSNDDLYDDKTLAMLNPVIISTLEPAVSELERYHKFPLKTLNVHQLQKRL</sequence>
<accession>A0AAV4C8B8</accession>
<reference evidence="1 2" key="1">
    <citation type="journal article" date="2021" name="Elife">
        <title>Chloroplast acquisition without the gene transfer in kleptoplastic sea slugs, Plakobranchus ocellatus.</title>
        <authorList>
            <person name="Maeda T."/>
            <person name="Takahashi S."/>
            <person name="Yoshida T."/>
            <person name="Shimamura S."/>
            <person name="Takaki Y."/>
            <person name="Nagai Y."/>
            <person name="Toyoda A."/>
            <person name="Suzuki Y."/>
            <person name="Arimoto A."/>
            <person name="Ishii H."/>
            <person name="Satoh N."/>
            <person name="Nishiyama T."/>
            <person name="Hasebe M."/>
            <person name="Maruyama T."/>
            <person name="Minagawa J."/>
            <person name="Obokata J."/>
            <person name="Shigenobu S."/>
        </authorList>
    </citation>
    <scope>NUCLEOTIDE SEQUENCE [LARGE SCALE GENOMIC DNA]</scope>
</reference>
<dbReference type="AlphaFoldDB" id="A0AAV4C8B8"/>
<dbReference type="Proteomes" id="UP000735302">
    <property type="component" value="Unassembled WGS sequence"/>
</dbReference>
<gene>
    <name evidence="1" type="ORF">PoB_005546500</name>
</gene>